<dbReference type="Proteomes" id="UP000077667">
    <property type="component" value="Chromosome"/>
</dbReference>
<feature type="domain" description="DUF6922" evidence="1">
    <location>
        <begin position="2"/>
        <end position="47"/>
    </location>
</feature>
<name>A0A1A9IAN7_9BACT</name>
<keyword evidence="3" id="KW-1185">Reference proteome</keyword>
<dbReference type="KEGG" id="nia:A8C56_09570"/>
<reference evidence="2 3" key="1">
    <citation type="submission" date="2016-05" db="EMBL/GenBank/DDBJ databases">
        <title>Niabella ginsenosidivorans BS26 whole genome sequencing.</title>
        <authorList>
            <person name="Im W.T."/>
            <person name="Siddiqi M.Z."/>
        </authorList>
    </citation>
    <scope>NUCLEOTIDE SEQUENCE [LARGE SCALE GENOMIC DNA]</scope>
    <source>
        <strain evidence="2 3">BS26</strain>
    </source>
</reference>
<dbReference type="Pfam" id="PF21956">
    <property type="entry name" value="DUF6922"/>
    <property type="match status" value="1"/>
</dbReference>
<dbReference type="STRING" id="1176587.A8C56_09570"/>
<sequence>MFFWEFNYDRIDWMANASTVIQRVLERGSAKHWDELVRYYSKDTIINFLKERITFLPDECIDEASLFFNLNKEDMLCYKRKLSQKIPWL</sequence>
<accession>A0A1A9IAN7</accession>
<evidence type="ECO:0000259" key="1">
    <source>
        <dbReference type="Pfam" id="PF21956"/>
    </source>
</evidence>
<evidence type="ECO:0000313" key="2">
    <source>
        <dbReference type="EMBL" id="ANH83820.1"/>
    </source>
</evidence>
<proteinExistence type="predicted"/>
<protein>
    <recommendedName>
        <fullName evidence="1">DUF6922 domain-containing protein</fullName>
    </recommendedName>
</protein>
<dbReference type="EMBL" id="CP015772">
    <property type="protein sequence ID" value="ANH83820.1"/>
    <property type="molecule type" value="Genomic_DNA"/>
</dbReference>
<organism evidence="2 3">
    <name type="scientific">Niabella ginsenosidivorans</name>
    <dbReference type="NCBI Taxonomy" id="1176587"/>
    <lineage>
        <taxon>Bacteria</taxon>
        <taxon>Pseudomonadati</taxon>
        <taxon>Bacteroidota</taxon>
        <taxon>Chitinophagia</taxon>
        <taxon>Chitinophagales</taxon>
        <taxon>Chitinophagaceae</taxon>
        <taxon>Niabella</taxon>
    </lineage>
</organism>
<gene>
    <name evidence="2" type="ORF">A8C56_09570</name>
</gene>
<evidence type="ECO:0000313" key="3">
    <source>
        <dbReference type="Proteomes" id="UP000077667"/>
    </source>
</evidence>
<dbReference type="InterPro" id="IPR053830">
    <property type="entry name" value="DUF6922"/>
</dbReference>
<dbReference type="AlphaFoldDB" id="A0A1A9IAN7"/>